<evidence type="ECO:0000256" key="5">
    <source>
        <dbReference type="ARBA" id="ARBA00022833"/>
    </source>
</evidence>
<dbReference type="PROSITE" id="PS50097">
    <property type="entry name" value="BTB"/>
    <property type="match status" value="1"/>
</dbReference>
<feature type="compositionally biased region" description="Low complexity" evidence="8">
    <location>
        <begin position="248"/>
        <end position="257"/>
    </location>
</feature>
<feature type="compositionally biased region" description="Basic and acidic residues" evidence="8">
    <location>
        <begin position="193"/>
        <end position="202"/>
    </location>
</feature>
<feature type="region of interest" description="Disordered" evidence="8">
    <location>
        <begin position="617"/>
        <end position="653"/>
    </location>
</feature>
<feature type="compositionally biased region" description="Low complexity" evidence="8">
    <location>
        <begin position="811"/>
        <end position="826"/>
    </location>
</feature>
<dbReference type="PANTHER" id="PTHR24394">
    <property type="entry name" value="ZINC FINGER PROTEIN"/>
    <property type="match status" value="1"/>
</dbReference>
<feature type="compositionally biased region" description="Polar residues" evidence="8">
    <location>
        <begin position="795"/>
        <end position="810"/>
    </location>
</feature>
<reference evidence="11 12" key="1">
    <citation type="submission" date="2019-07" db="EMBL/GenBank/DDBJ databases">
        <title>Draft genome assembly of a fouling barnacle, Amphibalanus amphitrite (Darwin, 1854): The first reference genome for Thecostraca.</title>
        <authorList>
            <person name="Kim W."/>
        </authorList>
    </citation>
    <scope>NUCLEOTIDE SEQUENCE [LARGE SCALE GENOMIC DNA]</scope>
    <source>
        <strain evidence="11">SNU_AA5</strain>
        <tissue evidence="11">Soma without cirri and trophi</tissue>
    </source>
</reference>
<feature type="domain" description="C2H2-type" evidence="10">
    <location>
        <begin position="589"/>
        <end position="612"/>
    </location>
</feature>
<dbReference type="OrthoDB" id="10069414at2759"/>
<dbReference type="Proteomes" id="UP000440578">
    <property type="component" value="Unassembled WGS sequence"/>
</dbReference>
<dbReference type="EMBL" id="VIIS01000477">
    <property type="protein sequence ID" value="KAF0308587.1"/>
    <property type="molecule type" value="Genomic_DNA"/>
</dbReference>
<evidence type="ECO:0000259" key="10">
    <source>
        <dbReference type="PROSITE" id="PS50157"/>
    </source>
</evidence>
<dbReference type="SUPFAM" id="SSF57667">
    <property type="entry name" value="beta-beta-alpha zinc fingers"/>
    <property type="match status" value="1"/>
</dbReference>
<evidence type="ECO:0000256" key="1">
    <source>
        <dbReference type="ARBA" id="ARBA00004123"/>
    </source>
</evidence>
<proteinExistence type="predicted"/>
<dbReference type="GO" id="GO:0000981">
    <property type="term" value="F:DNA-binding transcription factor activity, RNA polymerase II-specific"/>
    <property type="evidence" value="ECO:0007669"/>
    <property type="project" value="TreeGrafter"/>
</dbReference>
<dbReference type="InterPro" id="IPR011333">
    <property type="entry name" value="SKP1/BTB/POZ_sf"/>
</dbReference>
<feature type="compositionally biased region" description="Polar residues" evidence="8">
    <location>
        <begin position="771"/>
        <end position="781"/>
    </location>
</feature>
<dbReference type="Pfam" id="PF13912">
    <property type="entry name" value="zf-C2H2_6"/>
    <property type="match status" value="1"/>
</dbReference>
<evidence type="ECO:0000256" key="4">
    <source>
        <dbReference type="ARBA" id="ARBA00022771"/>
    </source>
</evidence>
<feature type="compositionally biased region" description="Basic and acidic residues" evidence="8">
    <location>
        <begin position="1233"/>
        <end position="1244"/>
    </location>
</feature>
<comment type="caution">
    <text evidence="11">The sequence shown here is derived from an EMBL/GenBank/DDBJ whole genome shotgun (WGS) entry which is preliminary data.</text>
</comment>
<feature type="region of interest" description="Disordered" evidence="8">
    <location>
        <begin position="971"/>
        <end position="997"/>
    </location>
</feature>
<feature type="domain" description="C2H2-type" evidence="10">
    <location>
        <begin position="553"/>
        <end position="583"/>
    </location>
</feature>
<dbReference type="GO" id="GO:0005634">
    <property type="term" value="C:nucleus"/>
    <property type="evidence" value="ECO:0007669"/>
    <property type="project" value="UniProtKB-SubCell"/>
</dbReference>
<dbReference type="Pfam" id="PF00096">
    <property type="entry name" value="zf-C2H2"/>
    <property type="match status" value="1"/>
</dbReference>
<feature type="compositionally biased region" description="Basic and acidic residues" evidence="8">
    <location>
        <begin position="619"/>
        <end position="634"/>
    </location>
</feature>
<dbReference type="SMART" id="SM00355">
    <property type="entry name" value="ZnF_C2H2"/>
    <property type="match status" value="6"/>
</dbReference>
<dbReference type="InterPro" id="IPR013087">
    <property type="entry name" value="Znf_C2H2_type"/>
</dbReference>
<dbReference type="PANTHER" id="PTHR24394:SF29">
    <property type="entry name" value="MYONEURIN"/>
    <property type="match status" value="1"/>
</dbReference>
<dbReference type="FunFam" id="3.30.160.60:FF:000446">
    <property type="entry name" value="Zinc finger protein"/>
    <property type="match status" value="1"/>
</dbReference>
<dbReference type="SUPFAM" id="SSF54695">
    <property type="entry name" value="POZ domain"/>
    <property type="match status" value="1"/>
</dbReference>
<feature type="region of interest" description="Disordered" evidence="8">
    <location>
        <begin position="1360"/>
        <end position="1412"/>
    </location>
</feature>
<sequence length="1412" mass="151146">MACSRGRQGSTSIRIVSDMADKPIRVDNWGNFLAQRIEALYDKQEHCDLTLRFPHADLKAHSLILHACTPFFTNLLKGKTSGPKILKMPPQISSTAMGIILKFVYTGRLDAPFSVDMLYSTAKLLKLQILIRLLEAQMSSAEASVSAGLKTRRGRPPLGYHQPRSPGQKGPGYQTNSQLAASRRIIRAAEPPEDARPSRFEMPESDDLGGLGLPDPTLMRPKVEPLPEPAGSGDAMFEHLRQTPVKRPVAAPAADSAPPKRPKLEPAEPAEQTVDDPRGDEREYYEQQQERARLVEGGGAQPAEPSTPSRPRPILKQEPTPSTGSGKKRVQFSESSQLTLTVQDMGDTSELVSQLLKQHPELLQGGQSVKVRLVTQTGPGSPTHTEFMVVKQQEQDQEQAAVAIEQSESLETPLSCSLCARRGKQADFWWADQMAKHFQEEHSDESVIDLNTLSCTACVQAGDPIDFATVMDYFAHLRDVHDTRGVRSAGSCHLCGFSATKKLQLIYHEYTKHGIPPPRFITFPKCDRCDFEAISDSEMARHRQRRHKIGKEYKCKECGVVYQSLNLLEGHMRTNACRQGVEPKRKFDWKCELCGMSFSRSYNLKGHMRSVHKVVSTVADRRRSQPPDKPDAALRPEATISLPASLDPSSEAESMSTVANSVATSLSLAVDGEYMTLPAGIVPVEDENGVISYIALQPAEGHGAGAGTVVSDGTVLEVTEYTVPVTAVSGGGGVASVDAGSGAVRVAPAAGDPGPGASAGETVLPDLQQIDPPQTTESQMGHTLVSPQKAKSGAQLGSRSTASPRRSVTHSPGVGSSRISVSSSQVTVSELDEPASILPHLPGETLPTVVSQAYGQPVSLAQLRHGQFVMTDHLPPGHVIVSELASGQEVIVADMSHSQLYELQQSHGQQLIAQSMELSAVEHDDAAAQQLPSQDGLLSQPVDQTPHHVIVSQAGGVNQASIQKVDVEDTDCQQSTGDGGARQEEEVVVPDLSHSDEFIGPDSVPEEMENSAMPAVNEVDDSVTTGDVGQSNALTIQEGDLTVQQDQDGEATPTISGDIAEENVIIGDAGEEVSVSEDRAGLVVEESMVECDQDSQEHSQIDDSVVNSTHEETAVSQAHADSEVDMSVAHFPATEEITVSEERTDAEMGESVANCPPGEGISVSEEPVVYSQINESVAHYPADKEVPAASEQRSVETELEVEDSFIHSDLGDETTVSQGHLGDEVDESVAHFPAEKELPASNEERSEETELEIEDSLIHSDLGDETAVSERHLGHGVDESVAHYPAEKQEAASNDQRSEETALEVEDSFMHSDLGDETTVSEGHLGHEVDESVAHYPAGDETVVSDQPAGEPECVDAQRTAGVASQGGQPGGDTVQLLDGTGGAGGAGESAVVPDTAVEVGQAADEASPDAV</sequence>
<evidence type="ECO:0000256" key="2">
    <source>
        <dbReference type="ARBA" id="ARBA00022723"/>
    </source>
</evidence>
<evidence type="ECO:0000313" key="12">
    <source>
        <dbReference type="Proteomes" id="UP000440578"/>
    </source>
</evidence>
<keyword evidence="4 7" id="KW-0863">Zinc-finger</keyword>
<evidence type="ECO:0000256" key="7">
    <source>
        <dbReference type="PROSITE-ProRule" id="PRU00042"/>
    </source>
</evidence>
<dbReference type="InterPro" id="IPR036236">
    <property type="entry name" value="Znf_C2H2_sf"/>
</dbReference>
<evidence type="ECO:0000256" key="6">
    <source>
        <dbReference type="ARBA" id="ARBA00023242"/>
    </source>
</evidence>
<gene>
    <name evidence="11" type="primary">Cp190</name>
    <name evidence="11" type="ORF">FJT64_020196</name>
</gene>
<keyword evidence="6" id="KW-0539">Nucleus</keyword>
<dbReference type="Pfam" id="PF00651">
    <property type="entry name" value="BTB"/>
    <property type="match status" value="1"/>
</dbReference>
<keyword evidence="2" id="KW-0479">Metal-binding</keyword>
<evidence type="ECO:0000256" key="3">
    <source>
        <dbReference type="ARBA" id="ARBA00022737"/>
    </source>
</evidence>
<dbReference type="InterPro" id="IPR000210">
    <property type="entry name" value="BTB/POZ_dom"/>
</dbReference>
<organism evidence="11 12">
    <name type="scientific">Amphibalanus amphitrite</name>
    <name type="common">Striped barnacle</name>
    <name type="synonym">Balanus amphitrite</name>
    <dbReference type="NCBI Taxonomy" id="1232801"/>
    <lineage>
        <taxon>Eukaryota</taxon>
        <taxon>Metazoa</taxon>
        <taxon>Ecdysozoa</taxon>
        <taxon>Arthropoda</taxon>
        <taxon>Crustacea</taxon>
        <taxon>Multicrustacea</taxon>
        <taxon>Cirripedia</taxon>
        <taxon>Thoracica</taxon>
        <taxon>Thoracicalcarea</taxon>
        <taxon>Balanomorpha</taxon>
        <taxon>Balanoidea</taxon>
        <taxon>Balanidae</taxon>
        <taxon>Amphibalaninae</taxon>
        <taxon>Amphibalanus</taxon>
    </lineage>
</organism>
<evidence type="ECO:0000313" key="11">
    <source>
        <dbReference type="EMBL" id="KAF0308587.1"/>
    </source>
</evidence>
<dbReference type="Gene3D" id="3.30.710.10">
    <property type="entry name" value="Potassium Channel Kv1.1, Chain A"/>
    <property type="match status" value="1"/>
</dbReference>
<feature type="region of interest" description="Disordered" evidence="8">
    <location>
        <begin position="247"/>
        <end position="334"/>
    </location>
</feature>
<feature type="region of interest" description="Disordered" evidence="8">
    <location>
        <begin position="1231"/>
        <end position="1251"/>
    </location>
</feature>
<name>A0A6A4WMI4_AMPAM</name>
<protein>
    <submittedName>
        <fullName evidence="11">Centrosome-associated zinc finger protein CP190</fullName>
    </submittedName>
</protein>
<accession>A0A6A4WMI4</accession>
<dbReference type="Gene3D" id="3.30.160.60">
    <property type="entry name" value="Classic Zinc Finger"/>
    <property type="match status" value="2"/>
</dbReference>
<keyword evidence="3" id="KW-0677">Repeat</keyword>
<feature type="compositionally biased region" description="Basic and acidic residues" evidence="8">
    <location>
        <begin position="275"/>
        <end position="294"/>
    </location>
</feature>
<comment type="subcellular location">
    <subcellularLocation>
        <location evidence="1">Nucleus</location>
    </subcellularLocation>
</comment>
<keyword evidence="12" id="KW-1185">Reference proteome</keyword>
<feature type="domain" description="BTB" evidence="9">
    <location>
        <begin position="47"/>
        <end position="113"/>
    </location>
</feature>
<keyword evidence="5" id="KW-0862">Zinc</keyword>
<dbReference type="SMART" id="SM00225">
    <property type="entry name" value="BTB"/>
    <property type="match status" value="1"/>
</dbReference>
<feature type="region of interest" description="Disordered" evidence="8">
    <location>
        <begin position="145"/>
        <end position="234"/>
    </location>
</feature>
<dbReference type="PROSITE" id="PS00028">
    <property type="entry name" value="ZINC_FINGER_C2H2_1"/>
    <property type="match status" value="1"/>
</dbReference>
<evidence type="ECO:0000259" key="9">
    <source>
        <dbReference type="PROSITE" id="PS50097"/>
    </source>
</evidence>
<evidence type="ECO:0000256" key="8">
    <source>
        <dbReference type="SAM" id="MobiDB-lite"/>
    </source>
</evidence>
<feature type="region of interest" description="Disordered" evidence="8">
    <location>
        <begin position="768"/>
        <end position="826"/>
    </location>
</feature>
<dbReference type="PROSITE" id="PS50157">
    <property type="entry name" value="ZINC_FINGER_C2H2_2"/>
    <property type="match status" value="2"/>
</dbReference>
<dbReference type="GO" id="GO:0008270">
    <property type="term" value="F:zinc ion binding"/>
    <property type="evidence" value="ECO:0007669"/>
    <property type="project" value="UniProtKB-KW"/>
</dbReference>